<dbReference type="EMBL" id="KL142372">
    <property type="protein sequence ID" value="KDR79874.1"/>
    <property type="molecule type" value="Genomic_DNA"/>
</dbReference>
<dbReference type="Proteomes" id="UP000027222">
    <property type="component" value="Unassembled WGS sequence"/>
</dbReference>
<accession>A0A067TIZ1</accession>
<name>A0A067TIZ1_GALM3</name>
<dbReference type="HOGENOM" id="CLU_794643_0_0_1"/>
<gene>
    <name evidence="2" type="ORF">GALMADRAFT_208154</name>
</gene>
<sequence>MTNASVPNPEVWQRLRNAALVEGTVRRISQIYLMVLATEDKLRNPVHTTFSTRPIEPSALLGSYASVWDGHTEMECTDDESEEISWLHLTVDPFLMNRTSVKDTKTKSGAKTNQSSRPIKPSDPITFTDIQGEFKWWDMVGSFRGLYRPNYGTENIWLFGDVSWRPLEEDEGGYRPGDEPDDHDKNTDDFGLATLLTLDDSGQPFLEMLYNGTKYYYTQTRKQQIRATGETGSEVTLDPSCAGDSSALVYVRVLWKKQEVAGRESNLMISEGEGQRLIRDTAVNLERGLWDLESLDEDKKGDAEGENDISGDDEGDENGPPEDKQNTLVPGVKRELDGEDMKLAKKRKF</sequence>
<dbReference type="OrthoDB" id="3059138at2759"/>
<dbReference type="AlphaFoldDB" id="A0A067TIZ1"/>
<feature type="compositionally biased region" description="Basic and acidic residues" evidence="1">
    <location>
        <begin position="332"/>
        <end position="343"/>
    </location>
</feature>
<evidence type="ECO:0000313" key="3">
    <source>
        <dbReference type="Proteomes" id="UP000027222"/>
    </source>
</evidence>
<proteinExistence type="predicted"/>
<feature type="region of interest" description="Disordered" evidence="1">
    <location>
        <begin position="295"/>
        <end position="349"/>
    </location>
</feature>
<reference evidence="3" key="1">
    <citation type="journal article" date="2014" name="Proc. Natl. Acad. Sci. U.S.A.">
        <title>Extensive sampling of basidiomycete genomes demonstrates inadequacy of the white-rot/brown-rot paradigm for wood decay fungi.</title>
        <authorList>
            <person name="Riley R."/>
            <person name="Salamov A.A."/>
            <person name="Brown D.W."/>
            <person name="Nagy L.G."/>
            <person name="Floudas D."/>
            <person name="Held B.W."/>
            <person name="Levasseur A."/>
            <person name="Lombard V."/>
            <person name="Morin E."/>
            <person name="Otillar R."/>
            <person name="Lindquist E.A."/>
            <person name="Sun H."/>
            <person name="LaButti K.M."/>
            <person name="Schmutz J."/>
            <person name="Jabbour D."/>
            <person name="Luo H."/>
            <person name="Baker S.E."/>
            <person name="Pisabarro A.G."/>
            <person name="Walton J.D."/>
            <person name="Blanchette R.A."/>
            <person name="Henrissat B."/>
            <person name="Martin F."/>
            <person name="Cullen D."/>
            <person name="Hibbett D.S."/>
            <person name="Grigoriev I.V."/>
        </authorList>
    </citation>
    <scope>NUCLEOTIDE SEQUENCE [LARGE SCALE GENOMIC DNA]</scope>
    <source>
        <strain evidence="3">CBS 339.88</strain>
    </source>
</reference>
<evidence type="ECO:0000256" key="1">
    <source>
        <dbReference type="SAM" id="MobiDB-lite"/>
    </source>
</evidence>
<feature type="compositionally biased region" description="Polar residues" evidence="1">
    <location>
        <begin position="107"/>
        <end position="117"/>
    </location>
</feature>
<feature type="region of interest" description="Disordered" evidence="1">
    <location>
        <begin position="100"/>
        <end position="124"/>
    </location>
</feature>
<protein>
    <submittedName>
        <fullName evidence="2">Uncharacterized protein</fullName>
    </submittedName>
</protein>
<evidence type="ECO:0000313" key="2">
    <source>
        <dbReference type="EMBL" id="KDR79874.1"/>
    </source>
</evidence>
<feature type="compositionally biased region" description="Acidic residues" evidence="1">
    <location>
        <begin position="304"/>
        <end position="320"/>
    </location>
</feature>
<organism evidence="2 3">
    <name type="scientific">Galerina marginata (strain CBS 339.88)</name>
    <dbReference type="NCBI Taxonomy" id="685588"/>
    <lineage>
        <taxon>Eukaryota</taxon>
        <taxon>Fungi</taxon>
        <taxon>Dikarya</taxon>
        <taxon>Basidiomycota</taxon>
        <taxon>Agaricomycotina</taxon>
        <taxon>Agaricomycetes</taxon>
        <taxon>Agaricomycetidae</taxon>
        <taxon>Agaricales</taxon>
        <taxon>Agaricineae</taxon>
        <taxon>Strophariaceae</taxon>
        <taxon>Galerina</taxon>
    </lineage>
</organism>
<keyword evidence="3" id="KW-1185">Reference proteome</keyword>